<feature type="region of interest" description="Disordered" evidence="1">
    <location>
        <begin position="1"/>
        <end position="64"/>
    </location>
</feature>
<dbReference type="Proteomes" id="UP000572680">
    <property type="component" value="Unassembled WGS sequence"/>
</dbReference>
<evidence type="ECO:0000256" key="1">
    <source>
        <dbReference type="SAM" id="MobiDB-lite"/>
    </source>
</evidence>
<feature type="compositionally biased region" description="Basic and acidic residues" evidence="1">
    <location>
        <begin position="17"/>
        <end position="40"/>
    </location>
</feature>
<sequence length="64" mass="7261">MSFLDKMKNKLQMAKGRGKEQAGRDSRDPYMEAEGRKDRMSGGAKQVGEQLKDAAKEARRTMKK</sequence>
<dbReference type="AlphaFoldDB" id="A0A7W3QIZ2"/>
<name>A0A7W3QIZ2_ACTNM</name>
<comment type="caution">
    <text evidence="2">The sequence shown here is derived from an EMBL/GenBank/DDBJ whole genome shotgun (WGS) entry which is preliminary data.</text>
</comment>
<evidence type="ECO:0000313" key="3">
    <source>
        <dbReference type="Proteomes" id="UP000572680"/>
    </source>
</evidence>
<dbReference type="Gene3D" id="1.10.1470.10">
    <property type="entry name" value="YjbJ"/>
    <property type="match status" value="1"/>
</dbReference>
<proteinExistence type="predicted"/>
<organism evidence="2 3">
    <name type="scientific">Actinomadura namibiensis</name>
    <dbReference type="NCBI Taxonomy" id="182080"/>
    <lineage>
        <taxon>Bacteria</taxon>
        <taxon>Bacillati</taxon>
        <taxon>Actinomycetota</taxon>
        <taxon>Actinomycetes</taxon>
        <taxon>Streptosporangiales</taxon>
        <taxon>Thermomonosporaceae</taxon>
        <taxon>Actinomadura</taxon>
    </lineage>
</organism>
<dbReference type="SUPFAM" id="SSF69047">
    <property type="entry name" value="Hypothetical protein YjbJ"/>
    <property type="match status" value="1"/>
</dbReference>
<dbReference type="EMBL" id="JACJIA010000001">
    <property type="protein sequence ID" value="MBA8948821.1"/>
    <property type="molecule type" value="Genomic_DNA"/>
</dbReference>
<evidence type="ECO:0000313" key="2">
    <source>
        <dbReference type="EMBL" id="MBA8948821.1"/>
    </source>
</evidence>
<protein>
    <submittedName>
        <fullName evidence="2">Uncharacterized protein YjbJ (UPF0337 family)</fullName>
    </submittedName>
</protein>
<accession>A0A7W3QIZ2</accession>
<feature type="compositionally biased region" description="Basic and acidic residues" evidence="1">
    <location>
        <begin position="50"/>
        <end position="64"/>
    </location>
</feature>
<reference evidence="2 3" key="1">
    <citation type="submission" date="2020-08" db="EMBL/GenBank/DDBJ databases">
        <title>Genomic Encyclopedia of Type Strains, Phase IV (KMG-IV): sequencing the most valuable type-strain genomes for metagenomic binning, comparative biology and taxonomic classification.</title>
        <authorList>
            <person name="Goeker M."/>
        </authorList>
    </citation>
    <scope>NUCLEOTIDE SEQUENCE [LARGE SCALE GENOMIC DNA]</scope>
    <source>
        <strain evidence="2 3">DSM 44197</strain>
    </source>
</reference>
<dbReference type="RefSeq" id="WP_067812616.1">
    <property type="nucleotide sequence ID" value="NZ_BAAALP010000006.1"/>
</dbReference>
<keyword evidence="3" id="KW-1185">Reference proteome</keyword>
<gene>
    <name evidence="2" type="ORF">HNR61_000419</name>
</gene>
<dbReference type="InterPro" id="IPR036629">
    <property type="entry name" value="YjbJ_sf"/>
</dbReference>